<accession>A0A6J4KX50</accession>
<evidence type="ECO:0000256" key="1">
    <source>
        <dbReference type="SAM" id="Phobius"/>
    </source>
</evidence>
<organism evidence="2">
    <name type="scientific">uncultured Gemmatimonadaceae bacterium</name>
    <dbReference type="NCBI Taxonomy" id="246130"/>
    <lineage>
        <taxon>Bacteria</taxon>
        <taxon>Pseudomonadati</taxon>
        <taxon>Gemmatimonadota</taxon>
        <taxon>Gemmatimonadia</taxon>
        <taxon>Gemmatimonadales</taxon>
        <taxon>Gemmatimonadaceae</taxon>
        <taxon>environmental samples</taxon>
    </lineage>
</organism>
<reference evidence="2" key="1">
    <citation type="submission" date="2020-02" db="EMBL/GenBank/DDBJ databases">
        <authorList>
            <person name="Meier V. D."/>
        </authorList>
    </citation>
    <scope>NUCLEOTIDE SEQUENCE</scope>
    <source>
        <strain evidence="2">AVDCRST_MAG11</strain>
    </source>
</reference>
<feature type="non-terminal residue" evidence="2">
    <location>
        <position position="1"/>
    </location>
</feature>
<gene>
    <name evidence="2" type="ORF">AVDCRST_MAG11-1743</name>
</gene>
<feature type="transmembrane region" description="Helical" evidence="1">
    <location>
        <begin position="6"/>
        <end position="26"/>
    </location>
</feature>
<name>A0A6J4KX50_9BACT</name>
<protein>
    <submittedName>
        <fullName evidence="2">Uncharacterized protein</fullName>
    </submittedName>
</protein>
<keyword evidence="1" id="KW-0812">Transmembrane</keyword>
<sequence>YQPASWRIGWIVSLLTAVALAAACALSAARRRRRRGTVAA</sequence>
<keyword evidence="1" id="KW-1133">Transmembrane helix</keyword>
<dbReference type="EMBL" id="CADCTU010000399">
    <property type="protein sequence ID" value="CAA9315585.1"/>
    <property type="molecule type" value="Genomic_DNA"/>
</dbReference>
<keyword evidence="1" id="KW-0472">Membrane</keyword>
<proteinExistence type="predicted"/>
<evidence type="ECO:0000313" key="2">
    <source>
        <dbReference type="EMBL" id="CAA9315585.1"/>
    </source>
</evidence>
<dbReference type="AlphaFoldDB" id="A0A6J4KX50"/>